<dbReference type="AlphaFoldDB" id="Q2IJ16"/>
<dbReference type="RefSeq" id="WP_011420928.1">
    <property type="nucleotide sequence ID" value="NC_007760.1"/>
</dbReference>
<evidence type="ECO:0000313" key="2">
    <source>
        <dbReference type="Proteomes" id="UP000001935"/>
    </source>
</evidence>
<reference evidence="1 2" key="1">
    <citation type="submission" date="2006-01" db="EMBL/GenBank/DDBJ databases">
        <title>Complete sequence of Anaeromyxobacter dehalogenans 2CP-C.</title>
        <authorList>
            <consortium name="US DOE Joint Genome Institute"/>
            <person name="Copeland A."/>
            <person name="Lucas S."/>
            <person name="Lapidus A."/>
            <person name="Barry K."/>
            <person name="Detter J.C."/>
            <person name="Glavina T."/>
            <person name="Hammon N."/>
            <person name="Israni S."/>
            <person name="Pitluck S."/>
            <person name="Brettin T."/>
            <person name="Bruce D."/>
            <person name="Han C."/>
            <person name="Tapia R."/>
            <person name="Gilna P."/>
            <person name="Kiss H."/>
            <person name="Schmutz J."/>
            <person name="Larimer F."/>
            <person name="Land M."/>
            <person name="Kyrpides N."/>
            <person name="Anderson I."/>
            <person name="Sanford R.A."/>
            <person name="Ritalahti K.M."/>
            <person name="Thomas H.S."/>
            <person name="Kirby J.R."/>
            <person name="Zhulin I.B."/>
            <person name="Loeffler F.E."/>
            <person name="Richardson P."/>
        </authorList>
    </citation>
    <scope>NUCLEOTIDE SEQUENCE [LARGE SCALE GENOMIC DNA]</scope>
    <source>
        <strain evidence="1 2">2CP-C</strain>
    </source>
</reference>
<organism evidence="1 2">
    <name type="scientific">Anaeromyxobacter dehalogenans (strain 2CP-C)</name>
    <dbReference type="NCBI Taxonomy" id="290397"/>
    <lineage>
        <taxon>Bacteria</taxon>
        <taxon>Pseudomonadati</taxon>
        <taxon>Myxococcota</taxon>
        <taxon>Myxococcia</taxon>
        <taxon>Myxococcales</taxon>
        <taxon>Cystobacterineae</taxon>
        <taxon>Anaeromyxobacteraceae</taxon>
        <taxon>Anaeromyxobacter</taxon>
    </lineage>
</organism>
<sequence length="105" mass="11542">MTAKTKKPEAFAHAADLPAAYRELKAAVEAVIVLEEESGPLLRRNFHLPMITGLSMVTIWQQADERAAAHQRLAAAARRVQVALHGKKEARRWTGFVPDTAEVAS</sequence>
<dbReference type="HOGENOM" id="CLU_2230849_0_0_7"/>
<evidence type="ECO:0000313" key="1">
    <source>
        <dbReference type="EMBL" id="ABC81645.1"/>
    </source>
</evidence>
<accession>Q2IJ16</accession>
<dbReference type="EMBL" id="CP000251">
    <property type="protein sequence ID" value="ABC81645.1"/>
    <property type="molecule type" value="Genomic_DNA"/>
</dbReference>
<dbReference type="Proteomes" id="UP000001935">
    <property type="component" value="Chromosome"/>
</dbReference>
<proteinExistence type="predicted"/>
<gene>
    <name evidence="1" type="ordered locus">Adeh_1874</name>
</gene>
<name>Q2IJ16_ANADE</name>
<dbReference type="KEGG" id="ade:Adeh_1874"/>
<dbReference type="STRING" id="290397.Adeh_1874"/>
<protein>
    <submittedName>
        <fullName evidence="1">Uncharacterized protein</fullName>
    </submittedName>
</protein>